<dbReference type="Gene3D" id="2.60.120.560">
    <property type="entry name" value="Exo-inulinase, domain 1"/>
    <property type="match status" value="1"/>
</dbReference>
<comment type="caution">
    <text evidence="2">The sequence shown here is derived from an EMBL/GenBank/DDBJ whole genome shotgun (WGS) entry which is preliminary data.</text>
</comment>
<evidence type="ECO:0000313" key="3">
    <source>
        <dbReference type="Proteomes" id="UP001320876"/>
    </source>
</evidence>
<protein>
    <submittedName>
        <fullName evidence="2">DUF1080 domain-containing protein</fullName>
    </submittedName>
</protein>
<gene>
    <name evidence="2" type="ORF">OKA05_05515</name>
</gene>
<accession>A0ABT3GEF9</accession>
<organism evidence="2 3">
    <name type="scientific">Luteolibacter arcticus</name>
    <dbReference type="NCBI Taxonomy" id="1581411"/>
    <lineage>
        <taxon>Bacteria</taxon>
        <taxon>Pseudomonadati</taxon>
        <taxon>Verrucomicrobiota</taxon>
        <taxon>Verrucomicrobiia</taxon>
        <taxon>Verrucomicrobiales</taxon>
        <taxon>Verrucomicrobiaceae</taxon>
        <taxon>Luteolibacter</taxon>
    </lineage>
</organism>
<feature type="domain" description="3-keto-alpha-glucoside-1,2-lyase/3-keto-2-hydroxy-glucal hydratase" evidence="1">
    <location>
        <begin position="19"/>
        <end position="222"/>
    </location>
</feature>
<reference evidence="2 3" key="1">
    <citation type="submission" date="2022-10" db="EMBL/GenBank/DDBJ databases">
        <title>Luteolibacter arcticus strain CCTCC AB 2014275, whole genome shotgun sequencing project.</title>
        <authorList>
            <person name="Zhao G."/>
            <person name="Shen L."/>
        </authorList>
    </citation>
    <scope>NUCLEOTIDE SEQUENCE [LARGE SCALE GENOMIC DNA]</scope>
    <source>
        <strain evidence="2 3">CCTCC AB 2014275</strain>
    </source>
</reference>
<keyword evidence="3" id="KW-1185">Reference proteome</keyword>
<dbReference type="RefSeq" id="WP_264486110.1">
    <property type="nucleotide sequence ID" value="NZ_JAPDDT010000002.1"/>
</dbReference>
<proteinExistence type="predicted"/>
<dbReference type="Proteomes" id="UP001320876">
    <property type="component" value="Unassembled WGS sequence"/>
</dbReference>
<evidence type="ECO:0000259" key="1">
    <source>
        <dbReference type="Pfam" id="PF06439"/>
    </source>
</evidence>
<sequence>MKPIAFLFLFAATLHAGEKQLFNGKDLTGWEGNSKLWSVEDGAITGKTSDSGDAKISHNTFLVWKDGTVGDFELTFKYRIEKGNSGVQYRSKVLEPGPSGSVVSGYQADFEAGKTYSGILYEEKGRGILAKRGEKTEVGDDGKPKVTGQVGDSNEIQAAIKDEQWNDYKIVAKGNHVQHFINGKQTVDVTDNDAKNAPKEGILALQIHAGPSMVVQFKELVLKTAD</sequence>
<dbReference type="Pfam" id="PF06439">
    <property type="entry name" value="3keto-disac_hyd"/>
    <property type="match status" value="1"/>
</dbReference>
<name>A0ABT3GEF9_9BACT</name>
<dbReference type="EMBL" id="JAPDDT010000002">
    <property type="protein sequence ID" value="MCW1922000.1"/>
    <property type="molecule type" value="Genomic_DNA"/>
</dbReference>
<evidence type="ECO:0000313" key="2">
    <source>
        <dbReference type="EMBL" id="MCW1922000.1"/>
    </source>
</evidence>
<dbReference type="InterPro" id="IPR010496">
    <property type="entry name" value="AL/BT2_dom"/>
</dbReference>